<keyword evidence="1" id="KW-0238">DNA-binding</keyword>
<dbReference type="InterPro" id="IPR010992">
    <property type="entry name" value="IHF-like_DNA-bd_dom_sf"/>
</dbReference>
<keyword evidence="4" id="KW-1185">Reference proteome</keyword>
<dbReference type="InterPro" id="IPR041607">
    <property type="entry name" value="HU-HIG"/>
</dbReference>
<evidence type="ECO:0000313" key="4">
    <source>
        <dbReference type="Proteomes" id="UP000032544"/>
    </source>
</evidence>
<dbReference type="Gene3D" id="4.10.520.10">
    <property type="entry name" value="IHF-like DNA-binding proteins"/>
    <property type="match status" value="1"/>
</dbReference>
<sequence>MSILYSKIQRVNPRNPQADRKWYLVPNRVEQKTEKEIAEALSKNTTLSRGEAALVVDELQAVIQNALLDGCSVQMGDWGSFQLTFNCTGTDTEAECTADKITSVNIRFRPGKQMKEALSKATFVAR</sequence>
<evidence type="ECO:0000313" key="3">
    <source>
        <dbReference type="EMBL" id="KJF43597.1"/>
    </source>
</evidence>
<name>A0A0D8J9L0_9BACT</name>
<dbReference type="STRING" id="1544798.LH29_10775"/>
<feature type="domain" description="HU" evidence="2">
    <location>
        <begin position="1"/>
        <end position="123"/>
    </location>
</feature>
<dbReference type="SUPFAM" id="SSF47729">
    <property type="entry name" value="IHF-like DNA-binding proteins"/>
    <property type="match status" value="1"/>
</dbReference>
<evidence type="ECO:0000259" key="2">
    <source>
        <dbReference type="Pfam" id="PF18291"/>
    </source>
</evidence>
<reference evidence="3 4" key="1">
    <citation type="submission" date="2014-09" db="EMBL/GenBank/DDBJ databases">
        <title>Draft Genome Sequence of Draconibacterium sp. JN14CK-3.</title>
        <authorList>
            <person name="Dong C."/>
            <person name="Lai Q."/>
            <person name="Shao Z."/>
        </authorList>
    </citation>
    <scope>NUCLEOTIDE SEQUENCE [LARGE SCALE GENOMIC DNA]</scope>
    <source>
        <strain evidence="3 4">JN14CK-3</strain>
    </source>
</reference>
<proteinExistence type="predicted"/>
<dbReference type="Pfam" id="PF18291">
    <property type="entry name" value="HU-HIG"/>
    <property type="match status" value="1"/>
</dbReference>
<dbReference type="GO" id="GO:0003677">
    <property type="term" value="F:DNA binding"/>
    <property type="evidence" value="ECO:0007669"/>
    <property type="project" value="UniProtKB-KW"/>
</dbReference>
<organism evidence="3 4">
    <name type="scientific">Draconibacterium sediminis</name>
    <dbReference type="NCBI Taxonomy" id="1544798"/>
    <lineage>
        <taxon>Bacteria</taxon>
        <taxon>Pseudomonadati</taxon>
        <taxon>Bacteroidota</taxon>
        <taxon>Bacteroidia</taxon>
        <taxon>Marinilabiliales</taxon>
        <taxon>Prolixibacteraceae</taxon>
        <taxon>Draconibacterium</taxon>
    </lineage>
</organism>
<evidence type="ECO:0000256" key="1">
    <source>
        <dbReference type="ARBA" id="ARBA00023125"/>
    </source>
</evidence>
<gene>
    <name evidence="3" type="ORF">LH29_10775</name>
</gene>
<dbReference type="EMBL" id="JRHC01000002">
    <property type="protein sequence ID" value="KJF43597.1"/>
    <property type="molecule type" value="Genomic_DNA"/>
</dbReference>
<accession>A0A0D8J9L0</accession>
<dbReference type="OrthoDB" id="1012054at2"/>
<protein>
    <recommendedName>
        <fullName evidence="2">HU domain-containing protein</fullName>
    </recommendedName>
</protein>
<dbReference type="AlphaFoldDB" id="A0A0D8J9L0"/>
<dbReference type="Proteomes" id="UP000032544">
    <property type="component" value="Unassembled WGS sequence"/>
</dbReference>
<comment type="caution">
    <text evidence="3">The sequence shown here is derived from an EMBL/GenBank/DDBJ whole genome shotgun (WGS) entry which is preliminary data.</text>
</comment>
<dbReference type="RefSeq" id="WP_045029329.1">
    <property type="nucleotide sequence ID" value="NZ_JRHC01000002.1"/>
</dbReference>